<dbReference type="HAMAP" id="MF_00422">
    <property type="entry name" value="SecE"/>
    <property type="match status" value="1"/>
</dbReference>
<keyword evidence="7 10" id="KW-1133">Transmembrane helix</keyword>
<dbReference type="AlphaFoldDB" id="A0A1V6UIP4"/>
<dbReference type="GO" id="GO:0006886">
    <property type="term" value="P:intracellular protein transport"/>
    <property type="evidence" value="ECO:0007669"/>
    <property type="project" value="InterPro"/>
</dbReference>
<organism evidence="11 12">
    <name type="scientific">Penicillium coprophilum</name>
    <dbReference type="NCBI Taxonomy" id="36646"/>
    <lineage>
        <taxon>Eukaryota</taxon>
        <taxon>Fungi</taxon>
        <taxon>Dikarya</taxon>
        <taxon>Ascomycota</taxon>
        <taxon>Pezizomycotina</taxon>
        <taxon>Eurotiomycetes</taxon>
        <taxon>Eurotiomycetidae</taxon>
        <taxon>Eurotiales</taxon>
        <taxon>Aspergillaceae</taxon>
        <taxon>Penicillium</taxon>
    </lineage>
</organism>
<evidence type="ECO:0000256" key="9">
    <source>
        <dbReference type="ARBA" id="ARBA00023136"/>
    </source>
</evidence>
<dbReference type="EMBL" id="MDDG01000008">
    <property type="protein sequence ID" value="OQE38312.1"/>
    <property type="molecule type" value="Genomic_DNA"/>
</dbReference>
<keyword evidence="3" id="KW-0813">Transport</keyword>
<accession>A0A1V6UIP4</accession>
<evidence type="ECO:0000256" key="6">
    <source>
        <dbReference type="ARBA" id="ARBA00022927"/>
    </source>
</evidence>
<dbReference type="PANTHER" id="PTHR12309">
    <property type="entry name" value="SEC61 GAMMA SUBUNIT"/>
    <property type="match status" value="1"/>
</dbReference>
<comment type="subcellular location">
    <subcellularLocation>
        <location evidence="1">Endoplasmic reticulum membrane</location>
        <topology evidence="1">Single-pass membrane protein</topology>
    </subcellularLocation>
</comment>
<evidence type="ECO:0000256" key="7">
    <source>
        <dbReference type="ARBA" id="ARBA00022989"/>
    </source>
</evidence>
<dbReference type="GO" id="GO:0006605">
    <property type="term" value="P:protein targeting"/>
    <property type="evidence" value="ECO:0007669"/>
    <property type="project" value="InterPro"/>
</dbReference>
<dbReference type="SUPFAM" id="SSF103456">
    <property type="entry name" value="Preprotein translocase SecE subunit"/>
    <property type="match status" value="1"/>
</dbReference>
<dbReference type="Gene3D" id="1.20.5.820">
    <property type="entry name" value="Preprotein translocase SecE subunit"/>
    <property type="match status" value="1"/>
</dbReference>
<keyword evidence="4 10" id="KW-0812">Transmembrane</keyword>
<evidence type="ECO:0000313" key="11">
    <source>
        <dbReference type="EMBL" id="OQE38312.1"/>
    </source>
</evidence>
<keyword evidence="9 10" id="KW-0472">Membrane</keyword>
<comment type="similarity">
    <text evidence="2">Belongs to the SecE/SEC61-gamma family.</text>
</comment>
<feature type="transmembrane region" description="Helical" evidence="10">
    <location>
        <begin position="104"/>
        <end position="125"/>
    </location>
</feature>
<name>A0A1V6UIP4_9EURO</name>
<evidence type="ECO:0000256" key="4">
    <source>
        <dbReference type="ARBA" id="ARBA00022692"/>
    </source>
</evidence>
<evidence type="ECO:0000256" key="1">
    <source>
        <dbReference type="ARBA" id="ARBA00004389"/>
    </source>
</evidence>
<dbReference type="GO" id="GO:0005789">
    <property type="term" value="C:endoplasmic reticulum membrane"/>
    <property type="evidence" value="ECO:0007669"/>
    <property type="project" value="UniProtKB-SubCell"/>
</dbReference>
<reference evidence="12" key="1">
    <citation type="journal article" date="2017" name="Nat. Microbiol.">
        <title>Global analysis of biosynthetic gene clusters reveals vast potential of secondary metabolite production in Penicillium species.</title>
        <authorList>
            <person name="Nielsen J.C."/>
            <person name="Grijseels S."/>
            <person name="Prigent S."/>
            <person name="Ji B."/>
            <person name="Dainat J."/>
            <person name="Nielsen K.F."/>
            <person name="Frisvad J.C."/>
            <person name="Workman M."/>
            <person name="Nielsen J."/>
        </authorList>
    </citation>
    <scope>NUCLEOTIDE SEQUENCE [LARGE SCALE GENOMIC DNA]</scope>
    <source>
        <strain evidence="12">IBT 31321</strain>
    </source>
</reference>
<dbReference type="NCBIfam" id="TIGR00327">
    <property type="entry name" value="secE_euk_arch"/>
    <property type="match status" value="1"/>
</dbReference>
<keyword evidence="6" id="KW-0653">Protein transport</keyword>
<keyword evidence="12" id="KW-1185">Reference proteome</keyword>
<dbReference type="Proteomes" id="UP000191500">
    <property type="component" value="Unassembled WGS sequence"/>
</dbReference>
<dbReference type="InterPro" id="IPR008158">
    <property type="entry name" value="Translocase_Sec61-g"/>
</dbReference>
<sequence>MENGDGDADVIANGRARLGAGGGTNIIPSPERPFGHSGETTCSSSCSRFHLPQLLVLSSFPVILFFSPAIMSETFQELADIPKDFIREGSQFVRRCTKPDKREFIKISQAVGMGFLVMGAIGYFVKLIHIPVNQVLVGGA</sequence>
<gene>
    <name evidence="11" type="ORF">PENCOP_c008G03341</name>
</gene>
<dbReference type="InterPro" id="IPR001901">
    <property type="entry name" value="Translocase_SecE/Sec61-g"/>
</dbReference>
<dbReference type="STRING" id="36646.A0A1V6UIP4"/>
<keyword evidence="8" id="KW-0811">Translocation</keyword>
<keyword evidence="5" id="KW-0256">Endoplasmic reticulum</keyword>
<dbReference type="GO" id="GO:0008320">
    <property type="term" value="F:protein transmembrane transporter activity"/>
    <property type="evidence" value="ECO:0007669"/>
    <property type="project" value="InterPro"/>
</dbReference>
<evidence type="ECO:0000313" key="12">
    <source>
        <dbReference type="Proteomes" id="UP000191500"/>
    </source>
</evidence>
<evidence type="ECO:0000256" key="5">
    <source>
        <dbReference type="ARBA" id="ARBA00022824"/>
    </source>
</evidence>
<evidence type="ECO:0000256" key="2">
    <source>
        <dbReference type="ARBA" id="ARBA00008274"/>
    </source>
</evidence>
<comment type="caution">
    <text evidence="11">The sequence shown here is derived from an EMBL/GenBank/DDBJ whole genome shotgun (WGS) entry which is preliminary data.</text>
</comment>
<evidence type="ECO:0008006" key="13">
    <source>
        <dbReference type="Google" id="ProtNLM"/>
    </source>
</evidence>
<evidence type="ECO:0000256" key="8">
    <source>
        <dbReference type="ARBA" id="ARBA00023010"/>
    </source>
</evidence>
<evidence type="ECO:0000256" key="3">
    <source>
        <dbReference type="ARBA" id="ARBA00022448"/>
    </source>
</evidence>
<dbReference type="Pfam" id="PF00584">
    <property type="entry name" value="SecE"/>
    <property type="match status" value="1"/>
</dbReference>
<protein>
    <recommendedName>
        <fullName evidence="13">Protein translocase SEC61 complex gamma subunit, archaeal and eukaryotic</fullName>
    </recommendedName>
</protein>
<dbReference type="InterPro" id="IPR023391">
    <property type="entry name" value="Prot_translocase_SecE_dom_sf"/>
</dbReference>
<evidence type="ECO:0000256" key="10">
    <source>
        <dbReference type="SAM" id="Phobius"/>
    </source>
</evidence>
<proteinExistence type="inferred from homology"/>